<sequence>MHILLIIEGPAFFDADQEEDLQYDYRKNEGIIISLNGEYRDDNFNDTFARGGLSAQIGDRTDKYHSIKTEYLIFSDDELQAQTALQYQGLGYEFTNRSDNQLLEFKVGSAVLFGEDDVIPEGLISLGIFYDSTYTSI</sequence>
<dbReference type="Proteomes" id="UP001597460">
    <property type="component" value="Unassembled WGS sequence"/>
</dbReference>
<accession>A0ABW5JIQ4</accession>
<proteinExistence type="predicted"/>
<comment type="caution">
    <text evidence="1">The sequence shown here is derived from an EMBL/GenBank/DDBJ whole genome shotgun (WGS) entry which is preliminary data.</text>
</comment>
<organism evidence="1 2">
    <name type="scientific">Gracilimonas halophila</name>
    <dbReference type="NCBI Taxonomy" id="1834464"/>
    <lineage>
        <taxon>Bacteria</taxon>
        <taxon>Pseudomonadati</taxon>
        <taxon>Balneolota</taxon>
        <taxon>Balneolia</taxon>
        <taxon>Balneolales</taxon>
        <taxon>Balneolaceae</taxon>
        <taxon>Gracilimonas</taxon>
    </lineage>
</organism>
<name>A0ABW5JIQ4_9BACT</name>
<protein>
    <submittedName>
        <fullName evidence="1">Uncharacterized protein</fullName>
    </submittedName>
</protein>
<reference evidence="2" key="1">
    <citation type="journal article" date="2019" name="Int. J. Syst. Evol. Microbiol.">
        <title>The Global Catalogue of Microorganisms (GCM) 10K type strain sequencing project: providing services to taxonomists for standard genome sequencing and annotation.</title>
        <authorList>
            <consortium name="The Broad Institute Genomics Platform"/>
            <consortium name="The Broad Institute Genome Sequencing Center for Infectious Disease"/>
            <person name="Wu L."/>
            <person name="Ma J."/>
        </authorList>
    </citation>
    <scope>NUCLEOTIDE SEQUENCE [LARGE SCALE GENOMIC DNA]</scope>
    <source>
        <strain evidence="2">KCTC 52042</strain>
    </source>
</reference>
<dbReference type="EMBL" id="JBHULI010000024">
    <property type="protein sequence ID" value="MFD2532298.1"/>
    <property type="molecule type" value="Genomic_DNA"/>
</dbReference>
<gene>
    <name evidence="1" type="ORF">ACFSVN_07555</name>
</gene>
<dbReference type="RefSeq" id="WP_390300623.1">
    <property type="nucleotide sequence ID" value="NZ_JBHULI010000024.1"/>
</dbReference>
<keyword evidence="2" id="KW-1185">Reference proteome</keyword>
<evidence type="ECO:0000313" key="2">
    <source>
        <dbReference type="Proteomes" id="UP001597460"/>
    </source>
</evidence>
<evidence type="ECO:0000313" key="1">
    <source>
        <dbReference type="EMBL" id="MFD2532298.1"/>
    </source>
</evidence>